<dbReference type="Gene3D" id="3.30.420.40">
    <property type="match status" value="1"/>
</dbReference>
<name>A0A4Z0YCE2_9PEZI</name>
<dbReference type="PANTHER" id="PTHR14187">
    <property type="entry name" value="ALPHA KINASE/ELONGATION FACTOR 2 KINASE"/>
    <property type="match status" value="1"/>
</dbReference>
<dbReference type="OrthoDB" id="2963168at2759"/>
<dbReference type="PRINTS" id="PR00301">
    <property type="entry name" value="HEATSHOCK70"/>
</dbReference>
<dbReference type="Pfam" id="PF00012">
    <property type="entry name" value="HSP70"/>
    <property type="match status" value="1"/>
</dbReference>
<dbReference type="PANTHER" id="PTHR14187:SF5">
    <property type="entry name" value="HEAT SHOCK 70 KDA PROTEIN 12A"/>
    <property type="match status" value="1"/>
</dbReference>
<reference evidence="3 4" key="1">
    <citation type="submission" date="2019-03" db="EMBL/GenBank/DDBJ databases">
        <title>Draft genome sequence of Xylaria hypoxylon DSM 108379, a ubiquitous saprotrophic-parasitic fungi on hardwood.</title>
        <authorList>
            <person name="Buettner E."/>
            <person name="Leonhardt S."/>
            <person name="Gebauer A.M."/>
            <person name="Liers C."/>
            <person name="Hofrichter M."/>
            <person name="Kellner H."/>
        </authorList>
    </citation>
    <scope>NUCLEOTIDE SEQUENCE [LARGE SCALE GENOMIC DNA]</scope>
    <source>
        <strain evidence="3 4">DSM 108379</strain>
    </source>
</reference>
<dbReference type="InterPro" id="IPR043129">
    <property type="entry name" value="ATPase_NBD"/>
</dbReference>
<comment type="caution">
    <text evidence="3">The sequence shown here is derived from an EMBL/GenBank/DDBJ whole genome shotgun (WGS) entry which is preliminary data.</text>
</comment>
<dbReference type="AlphaFoldDB" id="A0A4Z0YCE2"/>
<keyword evidence="1" id="KW-0547">Nucleotide-binding</keyword>
<evidence type="ECO:0000313" key="4">
    <source>
        <dbReference type="Proteomes" id="UP000297716"/>
    </source>
</evidence>
<gene>
    <name evidence="3" type="ORF">E0Z10_g8045</name>
</gene>
<dbReference type="EMBL" id="SKBN01000205">
    <property type="protein sequence ID" value="TGJ80717.1"/>
    <property type="molecule type" value="Genomic_DNA"/>
</dbReference>
<dbReference type="GO" id="GO:0140662">
    <property type="term" value="F:ATP-dependent protein folding chaperone"/>
    <property type="evidence" value="ECO:0007669"/>
    <property type="project" value="InterPro"/>
</dbReference>
<keyword evidence="2" id="KW-0067">ATP-binding</keyword>
<accession>A0A4Z0YCE2</accession>
<organism evidence="3 4">
    <name type="scientific">Xylaria hypoxylon</name>
    <dbReference type="NCBI Taxonomy" id="37992"/>
    <lineage>
        <taxon>Eukaryota</taxon>
        <taxon>Fungi</taxon>
        <taxon>Dikarya</taxon>
        <taxon>Ascomycota</taxon>
        <taxon>Pezizomycotina</taxon>
        <taxon>Sordariomycetes</taxon>
        <taxon>Xylariomycetidae</taxon>
        <taxon>Xylariales</taxon>
        <taxon>Xylariaceae</taxon>
        <taxon>Xylaria</taxon>
    </lineage>
</organism>
<protein>
    <submittedName>
        <fullName evidence="3">Uncharacterized protein</fullName>
    </submittedName>
</protein>
<sequence>MPPSAADTTLVIGIDFGTTFSGVSWLICKTGTPPGQPEVISLWQTSTDNRRRNSDSQKVPSKMYYNEAGKLVWGFRTSPGAEAVEWSKLLLVKKGHLQTYLKGSSHFCDAKGSLQKLGKTPVQFVSEYLKALWDHAIEQIYNAQGHAVIDEMRFEIVLTVPAIWNYDARARMREAARLAGILKYRAAGRTALSFVSEPEAAAIATIPELETRGDLGVGDSFVIIDAGGGTVDIISYKVDELEPLSKFTNEYVDEGALCGGTFLDKEFESFLKRVIGAASWNKMDRSDIRGIMNNEWEHGIKRAFDGEPDRYRVEFPSRAQTKPLLFSSDELQPIFDKTVSQIGGLVNNQIRAIETKTSQLPKLVVLVGGFGRSPYILKYLKSMLSDRITVLQARGDKPWTAICRGAALSGAANLSLADGSGSPLVQSRVARSSYGWIHYLEFKEGLHDARDKWLHPTDKLWCAKNQMHWVIKRGEDISLMQAKTYGYQFSWGADIRGCQDITKDIYTCSDSNPPSRMQNSIQILASFTFRTPKPVEQFEMGIAEDSSRYRKWSFGLKVVVSGASFDLFLVSDGKEEKIYRTIVDVK</sequence>
<proteinExistence type="predicted"/>
<dbReference type="InterPro" id="IPR013126">
    <property type="entry name" value="Hsp_70_fam"/>
</dbReference>
<dbReference type="CDD" id="cd10170">
    <property type="entry name" value="ASKHA_NBD_HSP70"/>
    <property type="match status" value="1"/>
</dbReference>
<dbReference type="Proteomes" id="UP000297716">
    <property type="component" value="Unassembled WGS sequence"/>
</dbReference>
<dbReference type="SUPFAM" id="SSF53067">
    <property type="entry name" value="Actin-like ATPase domain"/>
    <property type="match status" value="2"/>
</dbReference>
<evidence type="ECO:0000256" key="1">
    <source>
        <dbReference type="ARBA" id="ARBA00022741"/>
    </source>
</evidence>
<evidence type="ECO:0000256" key="2">
    <source>
        <dbReference type="ARBA" id="ARBA00022840"/>
    </source>
</evidence>
<dbReference type="GO" id="GO:0005524">
    <property type="term" value="F:ATP binding"/>
    <property type="evidence" value="ECO:0007669"/>
    <property type="project" value="UniProtKB-KW"/>
</dbReference>
<keyword evidence="4" id="KW-1185">Reference proteome</keyword>
<dbReference type="STRING" id="37992.A0A4Z0YCE2"/>
<evidence type="ECO:0000313" key="3">
    <source>
        <dbReference type="EMBL" id="TGJ80717.1"/>
    </source>
</evidence>